<keyword evidence="1" id="KW-1133">Transmembrane helix</keyword>
<protein>
    <submittedName>
        <fullName evidence="2">Synaptophysin like 1</fullName>
    </submittedName>
</protein>
<keyword evidence="1" id="KW-0812">Transmembrane</keyword>
<dbReference type="Proteomes" id="UP000694522">
    <property type="component" value="Unplaced"/>
</dbReference>
<feature type="transmembrane region" description="Helical" evidence="1">
    <location>
        <begin position="68"/>
        <end position="85"/>
    </location>
</feature>
<reference evidence="2" key="1">
    <citation type="submission" date="2025-08" db="UniProtKB">
        <authorList>
            <consortium name="Ensembl"/>
        </authorList>
    </citation>
    <scope>IDENTIFICATION</scope>
</reference>
<dbReference type="Ensembl" id="ENSACOT00000002203.1">
    <property type="protein sequence ID" value="ENSACOP00000002138.1"/>
    <property type="gene ID" value="ENSACOG00000001523.1"/>
</dbReference>
<proteinExistence type="predicted"/>
<evidence type="ECO:0000313" key="3">
    <source>
        <dbReference type="Proteomes" id="UP000694522"/>
    </source>
</evidence>
<feature type="transmembrane region" description="Helical" evidence="1">
    <location>
        <begin position="169"/>
        <end position="188"/>
    </location>
</feature>
<dbReference type="PANTHER" id="PTHR10306">
    <property type="entry name" value="SYNAPTOPHYSIN"/>
    <property type="match status" value="1"/>
</dbReference>
<sequence>HDVYQEQAVEMFSASSYRLRRFLVCTNVSLYQFLQIFAIFAFATCGGFQGETVLLVSCQGMENKTVTAAFDIIFAFLNTIVFSAPDPNFYGGTWTDVYLEGNFSSAQFFVTLAVLVFLYRIAALVVYIGYKHVYNQNRRFPLTVSTFLWLVSTSAWAKVLADIKITRNNLSFCCSIFWDFVGVCFVFIKNLITFFSNLQVFGLINMILWGGNTGFVYKGTNLHNQPNRISLSPAIYQSQRGG</sequence>
<feature type="transmembrane region" description="Helical" evidence="1">
    <location>
        <begin position="33"/>
        <end position="56"/>
    </location>
</feature>
<feature type="transmembrane region" description="Helical" evidence="1">
    <location>
        <begin position="140"/>
        <end position="157"/>
    </location>
</feature>
<keyword evidence="1" id="KW-0472">Membrane</keyword>
<organism evidence="2 3">
    <name type="scientific">Amazona collaria</name>
    <name type="common">yellow-billed parrot</name>
    <dbReference type="NCBI Taxonomy" id="241587"/>
    <lineage>
        <taxon>Eukaryota</taxon>
        <taxon>Metazoa</taxon>
        <taxon>Chordata</taxon>
        <taxon>Craniata</taxon>
        <taxon>Vertebrata</taxon>
        <taxon>Euteleostomi</taxon>
        <taxon>Archelosauria</taxon>
        <taxon>Archosauria</taxon>
        <taxon>Dinosauria</taxon>
        <taxon>Saurischia</taxon>
        <taxon>Theropoda</taxon>
        <taxon>Coelurosauria</taxon>
        <taxon>Aves</taxon>
        <taxon>Neognathae</taxon>
        <taxon>Neoaves</taxon>
        <taxon>Telluraves</taxon>
        <taxon>Australaves</taxon>
        <taxon>Psittaciformes</taxon>
        <taxon>Psittacidae</taxon>
        <taxon>Amazona</taxon>
    </lineage>
</organism>
<name>A0A8B9EYN4_9PSIT</name>
<dbReference type="InterPro" id="IPR001285">
    <property type="entry name" value="Synaptophysin/porin"/>
</dbReference>
<keyword evidence="3" id="KW-1185">Reference proteome</keyword>
<dbReference type="PANTHER" id="PTHR10306:SF9">
    <property type="entry name" value="SYNAPTOPHYSIN-LIKE PROTEIN 1"/>
    <property type="match status" value="1"/>
</dbReference>
<evidence type="ECO:0000256" key="1">
    <source>
        <dbReference type="SAM" id="Phobius"/>
    </source>
</evidence>
<dbReference type="AlphaFoldDB" id="A0A8B9EYN4"/>
<feature type="transmembrane region" description="Helical" evidence="1">
    <location>
        <begin position="105"/>
        <end position="128"/>
    </location>
</feature>
<reference evidence="2" key="2">
    <citation type="submission" date="2025-09" db="UniProtKB">
        <authorList>
            <consortium name="Ensembl"/>
        </authorList>
    </citation>
    <scope>IDENTIFICATION</scope>
</reference>
<dbReference type="GO" id="GO:0030672">
    <property type="term" value="C:synaptic vesicle membrane"/>
    <property type="evidence" value="ECO:0007669"/>
    <property type="project" value="TreeGrafter"/>
</dbReference>
<evidence type="ECO:0000313" key="2">
    <source>
        <dbReference type="Ensembl" id="ENSACOP00000002138.1"/>
    </source>
</evidence>
<dbReference type="PRINTS" id="PR00220">
    <property type="entry name" value="SYNAPTOPHYSN"/>
</dbReference>
<accession>A0A8B9EYN4</accession>